<evidence type="ECO:0000256" key="1">
    <source>
        <dbReference type="SAM" id="MobiDB-lite"/>
    </source>
</evidence>
<reference evidence="2" key="1">
    <citation type="submission" date="2021-01" db="EMBL/GenBank/DDBJ databases">
        <authorList>
            <person name="Konstantinidis K."/>
            <person name="Dovrolis N."/>
            <person name="Kouvela A."/>
            <person name="Kassela K."/>
            <person name="Rosa Freitas M.G."/>
            <person name="Nearchou A."/>
            <person name="de Courcy Williams M."/>
            <person name="Veletza S."/>
            <person name="Mavromara P."/>
            <person name="Karakasiliotis I."/>
        </authorList>
    </citation>
    <scope>NUCLEOTIDE SEQUENCE</scope>
    <source>
        <strain evidence="2">PD2</strain>
    </source>
</reference>
<sequence length="476" mass="52081">MTTPQTGDAPSMAAVLPPVPTQSQSQNSFQKKPRARAGRNREGKAPAPFPREAPPLSADSLKPKHVSKSYTAEKNDPLLSNSDAIFDGGMGFTEIRQALEFYVDFTGYMTLIGHSYQKLITADRALQKYISLGMYQYYAVMLLWRRLLQVTSTRDGRSMEYGAIREAVNEDLAVPADLGAYLNGIGNVRDHEEAQSWLKLQCYPSGLNVLGSRGTFGRITANNHWMYETLPAPAISVLKILADINYTQAGRGERAGLVDWALPEQLVPNVAGALLPTVSLLGWRKAELLTDFQVQLLAGAGFEAGQVDIQNLHSLPVSQPLLAGVSGYLKGGKSPSLVVLSTMTHGSLAIVPWNEKILDDDDVEPPNPGSVTPYRYITSKQSKGQSPTQMAVTLAASSVVFKYRFKRSAAVGTNMDGFCYRFENAVPQAWIANRDTVYNFGVGASWNRAHFGSAECDGDAVQRTYCDNVRSKMTRV</sequence>
<dbReference type="EMBL" id="MW520413">
    <property type="protein sequence ID" value="QRD99908.1"/>
    <property type="molecule type" value="Genomic_RNA"/>
</dbReference>
<proteinExistence type="predicted"/>
<evidence type="ECO:0000313" key="2">
    <source>
        <dbReference type="EMBL" id="QRD99908.1"/>
    </source>
</evidence>
<name>A0A889IP55_9VIRU</name>
<protein>
    <submittedName>
        <fullName evidence="2">Capsid</fullName>
    </submittedName>
</protein>
<feature type="compositionally biased region" description="Polar residues" evidence="1">
    <location>
        <begin position="21"/>
        <end position="30"/>
    </location>
</feature>
<feature type="region of interest" description="Disordered" evidence="1">
    <location>
        <begin position="1"/>
        <end position="73"/>
    </location>
</feature>
<organism evidence="2">
    <name type="scientific">Dragana partiti-like virus</name>
    <dbReference type="NCBI Taxonomy" id="2805764"/>
    <lineage>
        <taxon>Viruses</taxon>
        <taxon>Riboviria</taxon>
        <taxon>Orthornavirae</taxon>
        <taxon>Pisuviricota</taxon>
        <taxon>Duplopiviricetes</taxon>
        <taxon>Durnavirales</taxon>
        <taxon>Partitiviridae</taxon>
    </lineage>
</organism>
<accession>A0A889IP55</accession>